<feature type="binding site" evidence="7">
    <location>
        <position position="319"/>
    </location>
    <ligand>
        <name>substrate</name>
    </ligand>
</feature>
<evidence type="ECO:0000256" key="1">
    <source>
        <dbReference type="ARBA" id="ARBA00001412"/>
    </source>
</evidence>
<dbReference type="Proteomes" id="UP000275048">
    <property type="component" value="Unassembled WGS sequence"/>
</dbReference>
<protein>
    <recommendedName>
        <fullName evidence="3">beta-galactosidase</fullName>
        <ecNumber evidence="3">3.2.1.23</ecNumber>
    </recommendedName>
</protein>
<feature type="domain" description="Beta-galactosidase trimerisation" evidence="10">
    <location>
        <begin position="587"/>
        <end position="659"/>
    </location>
</feature>
<dbReference type="SUPFAM" id="SSF51445">
    <property type="entry name" value="(Trans)glycosidases"/>
    <property type="match status" value="1"/>
</dbReference>
<name>A0A3M8A8K8_9MICO</name>
<dbReference type="InterPro" id="IPR017853">
    <property type="entry name" value="GH"/>
</dbReference>
<evidence type="ECO:0000259" key="10">
    <source>
        <dbReference type="Pfam" id="PF08532"/>
    </source>
</evidence>
<dbReference type="SUPFAM" id="SSF52317">
    <property type="entry name" value="Class I glutamine amidotransferase-like"/>
    <property type="match status" value="2"/>
</dbReference>
<reference evidence="12 13" key="1">
    <citation type="submission" date="2018-10" db="EMBL/GenBank/DDBJ databases">
        <title>Isolation, diversity and antibacterial activity of antinobacteria from the wheat rhizosphere soil.</title>
        <authorList>
            <person name="Sun T."/>
        </authorList>
    </citation>
    <scope>NUCLEOTIDE SEQUENCE [LARGE SCALE GENOMIC DNA]</scope>
    <source>
        <strain evidence="12 13">SJ-23</strain>
    </source>
</reference>
<proteinExistence type="inferred from homology"/>
<keyword evidence="4" id="KW-0378">Hydrolase</keyword>
<keyword evidence="5" id="KW-0326">Glycosidase</keyword>
<feature type="active site" description="Proton donor" evidence="6">
    <location>
        <position position="155"/>
    </location>
</feature>
<evidence type="ECO:0000256" key="3">
    <source>
        <dbReference type="ARBA" id="ARBA00012756"/>
    </source>
</evidence>
<feature type="binding site" evidence="7">
    <location>
        <position position="154"/>
    </location>
    <ligand>
        <name>substrate</name>
    </ligand>
</feature>
<evidence type="ECO:0000259" key="11">
    <source>
        <dbReference type="Pfam" id="PF08533"/>
    </source>
</evidence>
<dbReference type="Gene3D" id="3.20.20.80">
    <property type="entry name" value="Glycosidases"/>
    <property type="match status" value="1"/>
</dbReference>
<dbReference type="Pfam" id="PF02449">
    <property type="entry name" value="Glyco_hydro_42"/>
    <property type="match status" value="1"/>
</dbReference>
<dbReference type="GO" id="GO:0046872">
    <property type="term" value="F:metal ion binding"/>
    <property type="evidence" value="ECO:0007669"/>
    <property type="project" value="UniProtKB-KW"/>
</dbReference>
<evidence type="ECO:0000256" key="6">
    <source>
        <dbReference type="PIRSR" id="PIRSR001084-1"/>
    </source>
</evidence>
<feature type="domain" description="Glycoside hydrolase family 42 N-terminal" evidence="9">
    <location>
        <begin position="19"/>
        <end position="388"/>
    </location>
</feature>
<evidence type="ECO:0000256" key="8">
    <source>
        <dbReference type="PIRSR" id="PIRSR001084-3"/>
    </source>
</evidence>
<feature type="binding site" evidence="8">
    <location>
        <position position="163"/>
    </location>
    <ligand>
        <name>Zn(2+)</name>
        <dbReference type="ChEBI" id="CHEBI:29105"/>
    </ligand>
</feature>
<keyword evidence="8" id="KW-0479">Metal-binding</keyword>
<gene>
    <name evidence="12" type="ORF">EDM22_13295</name>
</gene>
<dbReference type="GO" id="GO:0006012">
    <property type="term" value="P:galactose metabolic process"/>
    <property type="evidence" value="ECO:0007669"/>
    <property type="project" value="InterPro"/>
</dbReference>
<feature type="binding site" evidence="7">
    <location>
        <position position="116"/>
    </location>
    <ligand>
        <name>substrate</name>
    </ligand>
</feature>
<evidence type="ECO:0000259" key="9">
    <source>
        <dbReference type="Pfam" id="PF02449"/>
    </source>
</evidence>
<keyword evidence="8" id="KW-0862">Zinc</keyword>
<dbReference type="Pfam" id="PF08533">
    <property type="entry name" value="Glyco_hydro_42C"/>
    <property type="match status" value="1"/>
</dbReference>
<comment type="catalytic activity">
    <reaction evidence="1">
        <text>Hydrolysis of terminal non-reducing beta-D-galactose residues in beta-D-galactosides.</text>
        <dbReference type="EC" id="3.2.1.23"/>
    </reaction>
</comment>
<evidence type="ECO:0000313" key="13">
    <source>
        <dbReference type="Proteomes" id="UP000275048"/>
    </source>
</evidence>
<dbReference type="RefSeq" id="WP_122937568.1">
    <property type="nucleotide sequence ID" value="NZ_RHHB01000029.1"/>
</dbReference>
<feature type="binding site" evidence="8">
    <location>
        <position position="165"/>
    </location>
    <ligand>
        <name>Zn(2+)</name>
        <dbReference type="ChEBI" id="CHEBI:29105"/>
    </ligand>
</feature>
<dbReference type="Gene3D" id="3.40.50.880">
    <property type="match status" value="1"/>
</dbReference>
<feature type="domain" description="Beta-galactosidase trimerisation" evidence="10">
    <location>
        <begin position="399"/>
        <end position="537"/>
    </location>
</feature>
<dbReference type="Pfam" id="PF08532">
    <property type="entry name" value="Glyco_hydro_42M"/>
    <property type="match status" value="2"/>
</dbReference>
<evidence type="ECO:0000256" key="4">
    <source>
        <dbReference type="ARBA" id="ARBA00022801"/>
    </source>
</evidence>
<dbReference type="GO" id="GO:0004565">
    <property type="term" value="F:beta-galactosidase activity"/>
    <property type="evidence" value="ECO:0007669"/>
    <property type="project" value="UniProtKB-EC"/>
</dbReference>
<dbReference type="EC" id="3.2.1.23" evidence="3"/>
<feature type="domain" description="Beta-galactosidase C-terminal" evidence="11">
    <location>
        <begin position="669"/>
        <end position="723"/>
    </location>
</feature>
<comment type="similarity">
    <text evidence="2">Belongs to the glycosyl hydrolase 42 family.</text>
</comment>
<dbReference type="InterPro" id="IPR013738">
    <property type="entry name" value="Beta_galactosidase_Trimer"/>
</dbReference>
<dbReference type="InterPro" id="IPR013780">
    <property type="entry name" value="Glyco_hydro_b"/>
</dbReference>
<evidence type="ECO:0000256" key="5">
    <source>
        <dbReference type="ARBA" id="ARBA00023295"/>
    </source>
</evidence>
<dbReference type="EMBL" id="RHHB01000029">
    <property type="protein sequence ID" value="RNB46835.1"/>
    <property type="molecule type" value="Genomic_DNA"/>
</dbReference>
<dbReference type="PIRSF" id="PIRSF001084">
    <property type="entry name" value="B-galactosidase"/>
    <property type="match status" value="1"/>
</dbReference>
<dbReference type="PANTHER" id="PTHR36447">
    <property type="entry name" value="BETA-GALACTOSIDASE GANA"/>
    <property type="match status" value="1"/>
</dbReference>
<feature type="active site" description="Nucleophile" evidence="6">
    <location>
        <position position="311"/>
    </location>
</feature>
<accession>A0A3M8A8K8</accession>
<keyword evidence="13" id="KW-1185">Reference proteome</keyword>
<dbReference type="InterPro" id="IPR003476">
    <property type="entry name" value="Glyco_hydro_42"/>
</dbReference>
<sequence length="746" mass="82153">MTDATTRQIRLDALAYGGDYNPDQWPEATWQEDARLMREAGVNLVSLPVFSWPQLEPRPGEYDWGWLDRVIDVLWDAGIRIDLATATATPPSWLIRSHPEMLPCDAEGRRLEFGSRQAYCPSSPVWREHVARMARAMAERYGDHPALALWHVSNEYGDHVSRCWCPESAAHFRRWLEARYGDLDGLNEAWGVNVWGQRYTTWEHIEPPRRATGPINPTQLLDFERFSSDALLELFRIEVDVLRAVTPEIAVTTNFMSLLRDLDYWRFAEAEDLVTDDAYPDPADPRAHVPAALNYGLMRSLKAGQPWLLLEQAASAVSWRDVNVPKAPGRMRLDSLQAIAHGSDGAMFFQWRQAKYGQEKFHSAMLGHRGEASRTFQETKAFGAELQRLAPVRGTRVRARVALVVDWDSWWGTSAAESLPSQRLGWLEQARAWHAALHALGQTVDTVRATGPLDGYDLVVVPNLYIADAAQAAGLADFAARGGRVVVGPFSGVVDATEKVHDGGAPGPLRELLGVEVDEQWPVPDGVAEHVRFAGRGARSAYSAAGRVARSAYRDPSTGEEGLDTALRAYSTGGEGLDTALRADSTDDGGEYANPVWGEWIELHDGTDAVAHYASGELDGRAAITRRPRGDGAAWYVSCVLEPDGMIALFREVLADVGLPARARTDIHLEAVTRSDDTTDYTFVLNHGRGELTVDVPEGAHDLLGGIRTGDRLTLPRFGAAVLATPRAGAAPFITLSEPTDSRSTD</sequence>
<evidence type="ECO:0000256" key="2">
    <source>
        <dbReference type="ARBA" id="ARBA00005940"/>
    </source>
</evidence>
<dbReference type="InterPro" id="IPR029062">
    <property type="entry name" value="Class_I_gatase-like"/>
</dbReference>
<dbReference type="AlphaFoldDB" id="A0A3M8A8K8"/>
<dbReference type="CDD" id="cd03143">
    <property type="entry name" value="A4_beta-galactosidase_middle_domain"/>
    <property type="match status" value="1"/>
</dbReference>
<evidence type="ECO:0000313" key="12">
    <source>
        <dbReference type="EMBL" id="RNB46835.1"/>
    </source>
</evidence>
<dbReference type="InterPro" id="IPR013739">
    <property type="entry name" value="Beta_galactosidase_C"/>
</dbReference>
<dbReference type="GO" id="GO:0009341">
    <property type="term" value="C:beta-galactosidase complex"/>
    <property type="evidence" value="ECO:0007669"/>
    <property type="project" value="InterPro"/>
</dbReference>
<comment type="caution">
    <text evidence="12">The sequence shown here is derived from an EMBL/GenBank/DDBJ whole genome shotgun (WGS) entry which is preliminary data.</text>
</comment>
<dbReference type="Gene3D" id="2.60.40.1180">
    <property type="entry name" value="Golgi alpha-mannosidase II"/>
    <property type="match status" value="1"/>
</dbReference>
<feature type="binding site" evidence="8">
    <location>
        <position position="120"/>
    </location>
    <ligand>
        <name>Zn(2+)</name>
        <dbReference type="ChEBI" id="CHEBI:29105"/>
    </ligand>
</feature>
<organism evidence="12 13">
    <name type="scientific">Agromyces tardus</name>
    <dbReference type="NCBI Taxonomy" id="2583849"/>
    <lineage>
        <taxon>Bacteria</taxon>
        <taxon>Bacillati</taxon>
        <taxon>Actinomycetota</taxon>
        <taxon>Actinomycetes</taxon>
        <taxon>Micrococcales</taxon>
        <taxon>Microbacteriaceae</taxon>
        <taxon>Agromyces</taxon>
    </lineage>
</organism>
<dbReference type="PANTHER" id="PTHR36447:SF1">
    <property type="entry name" value="BETA-GALACTOSIDASE GANA"/>
    <property type="match status" value="1"/>
</dbReference>
<dbReference type="InterPro" id="IPR013529">
    <property type="entry name" value="Glyco_hydro_42_N"/>
</dbReference>
<evidence type="ECO:0000256" key="7">
    <source>
        <dbReference type="PIRSR" id="PIRSR001084-2"/>
    </source>
</evidence>
<dbReference type="OrthoDB" id="9800974at2"/>